<evidence type="ECO:0000313" key="1">
    <source>
        <dbReference type="EMBL" id="OIQ84398.1"/>
    </source>
</evidence>
<dbReference type="EMBL" id="MLJW01000620">
    <property type="protein sequence ID" value="OIQ84398.1"/>
    <property type="molecule type" value="Genomic_DNA"/>
</dbReference>
<name>A0A1J5QLM0_9ZZZZ</name>
<dbReference type="AlphaFoldDB" id="A0A1J5QLM0"/>
<accession>A0A1J5QLM0</accession>
<reference evidence="1" key="1">
    <citation type="submission" date="2016-10" db="EMBL/GenBank/DDBJ databases">
        <title>Sequence of Gallionella enrichment culture.</title>
        <authorList>
            <person name="Poehlein A."/>
            <person name="Muehling M."/>
            <person name="Daniel R."/>
        </authorList>
    </citation>
    <scope>NUCLEOTIDE SEQUENCE</scope>
</reference>
<sequence length="308" mass="31887">MSADWVAATVRARALAQRRAGSGASAVIARADTLRDGMDLLVGTAYEPQMADATDLAAVERTTDATVLWQLRVLAGWLPATASRLCRAAAGAFERDNITALAAQLGDGRSAPEAFELGALGTAWSSLRTSASTAELAAGLARSPWGAVSNDDAAALRDVLTVVWLRRLSDTAAAARPWALAGAALVASRTVLVDQVEPSPRLRRLLRPLIGSAWERATDLDAMRAALPRATGALLAGIAAPTDLWQAEARAMTAVETDAFRLVRSALPGPDAVLGALAVLATDAWRVRAALASAALGSGHSEVLDAVA</sequence>
<gene>
    <name evidence="1" type="ORF">GALL_337750</name>
</gene>
<organism evidence="1">
    <name type="scientific">mine drainage metagenome</name>
    <dbReference type="NCBI Taxonomy" id="410659"/>
    <lineage>
        <taxon>unclassified sequences</taxon>
        <taxon>metagenomes</taxon>
        <taxon>ecological metagenomes</taxon>
    </lineage>
</organism>
<proteinExistence type="predicted"/>
<protein>
    <submittedName>
        <fullName evidence="1">Uncharacterized protein</fullName>
    </submittedName>
</protein>
<comment type="caution">
    <text evidence="1">The sequence shown here is derived from an EMBL/GenBank/DDBJ whole genome shotgun (WGS) entry which is preliminary data.</text>
</comment>